<feature type="domain" description="Transposase IS110-like N-terminal" evidence="1">
    <location>
        <begin position="4"/>
        <end position="148"/>
    </location>
</feature>
<dbReference type="AlphaFoldDB" id="A0A2H0LRL2"/>
<dbReference type="GO" id="GO:0004803">
    <property type="term" value="F:transposase activity"/>
    <property type="evidence" value="ECO:0007669"/>
    <property type="project" value="InterPro"/>
</dbReference>
<dbReference type="InterPro" id="IPR003346">
    <property type="entry name" value="Transposase_20"/>
</dbReference>
<dbReference type="InterPro" id="IPR047650">
    <property type="entry name" value="Transpos_IS110"/>
</dbReference>
<dbReference type="GO" id="GO:0003677">
    <property type="term" value="F:DNA binding"/>
    <property type="evidence" value="ECO:0007669"/>
    <property type="project" value="InterPro"/>
</dbReference>
<dbReference type="PANTHER" id="PTHR33055">
    <property type="entry name" value="TRANSPOSASE FOR INSERTION SEQUENCE ELEMENT IS1111A"/>
    <property type="match status" value="1"/>
</dbReference>
<comment type="caution">
    <text evidence="3">The sequence shown here is derived from an EMBL/GenBank/DDBJ whole genome shotgun (WGS) entry which is preliminary data.</text>
</comment>
<evidence type="ECO:0000259" key="1">
    <source>
        <dbReference type="Pfam" id="PF01548"/>
    </source>
</evidence>
<dbReference type="Proteomes" id="UP000230859">
    <property type="component" value="Unassembled WGS sequence"/>
</dbReference>
<sequence>MYTIGCDQHKYFCQLAVLDEEGKMIQQQKLYHDDRETLKRYFTSLPPGSQMAVEASGFESWLTDFVQDLGIKVHLSHPLKTRAIAEAKIKTDKVDAKILAQLLYADLLPKAYLATPQTRRIRYFLRFRLCLNRYRSSLKNRIHSLLHSLGIPAPAVTDLFGVSGRRFLDSLQLGEGYQEALLGYLDLLDTTEARINCLKKKLAAGVKENPDAERLETIPGVGVLLSQLILAEIADIQRFASPERLSSYAGLVPSIHQSGKRLYHGPCPDQGNKFLRWAMVEAAQTAVRKDPRLKDFYERIKRKKGPQKAIVAAARKMLVIVFHVLKKKENFRFYVSPRQVRQSA</sequence>
<organism evidence="3 4">
    <name type="scientific">Candidatus Abzuiibacterium crystallinum</name>
    <dbReference type="NCBI Taxonomy" id="1974748"/>
    <lineage>
        <taxon>Bacteria</taxon>
        <taxon>Pseudomonadati</taxon>
        <taxon>Candidatus Omnitrophota</taxon>
        <taxon>Candidatus Abzuiibacterium</taxon>
    </lineage>
</organism>
<reference evidence="3 4" key="1">
    <citation type="submission" date="2017-09" db="EMBL/GenBank/DDBJ databases">
        <title>Depth-based differentiation of microbial function through sediment-hosted aquifers and enrichment of novel symbionts in the deep terrestrial subsurface.</title>
        <authorList>
            <person name="Probst A.J."/>
            <person name="Ladd B."/>
            <person name="Jarett J.K."/>
            <person name="Geller-Mcgrath D.E."/>
            <person name="Sieber C.M."/>
            <person name="Emerson J.B."/>
            <person name="Anantharaman K."/>
            <person name="Thomas B.C."/>
            <person name="Malmstrom R."/>
            <person name="Stieglmeier M."/>
            <person name="Klingl A."/>
            <person name="Woyke T."/>
            <person name="Ryan C.M."/>
            <person name="Banfield J.F."/>
        </authorList>
    </citation>
    <scope>NUCLEOTIDE SEQUENCE [LARGE SCALE GENOMIC DNA]</scope>
    <source>
        <strain evidence="3">CG11_big_fil_rev_8_21_14_0_20_45_26</strain>
    </source>
</reference>
<evidence type="ECO:0000313" key="3">
    <source>
        <dbReference type="EMBL" id="PIQ87018.1"/>
    </source>
</evidence>
<dbReference type="PANTHER" id="PTHR33055:SF13">
    <property type="entry name" value="TRANSPOSASE"/>
    <property type="match status" value="1"/>
</dbReference>
<accession>A0A2H0LRL2</accession>
<dbReference type="InterPro" id="IPR002525">
    <property type="entry name" value="Transp_IS110-like_N"/>
</dbReference>
<feature type="domain" description="Transposase IS116/IS110/IS902 C-terminal" evidence="2">
    <location>
        <begin position="212"/>
        <end position="298"/>
    </location>
</feature>
<gene>
    <name evidence="3" type="ORF">COV74_02415</name>
</gene>
<proteinExistence type="predicted"/>
<dbReference type="EMBL" id="PCVY01000022">
    <property type="protein sequence ID" value="PIQ87018.1"/>
    <property type="molecule type" value="Genomic_DNA"/>
</dbReference>
<dbReference type="Pfam" id="PF02371">
    <property type="entry name" value="Transposase_20"/>
    <property type="match status" value="1"/>
</dbReference>
<name>A0A2H0LRL2_9BACT</name>
<evidence type="ECO:0000259" key="2">
    <source>
        <dbReference type="Pfam" id="PF02371"/>
    </source>
</evidence>
<dbReference type="NCBIfam" id="NF033542">
    <property type="entry name" value="transpos_IS110"/>
    <property type="match status" value="1"/>
</dbReference>
<dbReference type="GO" id="GO:0006313">
    <property type="term" value="P:DNA transposition"/>
    <property type="evidence" value="ECO:0007669"/>
    <property type="project" value="InterPro"/>
</dbReference>
<evidence type="ECO:0000313" key="4">
    <source>
        <dbReference type="Proteomes" id="UP000230859"/>
    </source>
</evidence>
<dbReference type="Pfam" id="PF01548">
    <property type="entry name" value="DEDD_Tnp_IS110"/>
    <property type="match status" value="1"/>
</dbReference>
<protein>
    <submittedName>
        <fullName evidence="3">IS110 family transposase</fullName>
    </submittedName>
</protein>